<evidence type="ECO:0000313" key="11">
    <source>
        <dbReference type="Proteomes" id="UP001162834"/>
    </source>
</evidence>
<protein>
    <submittedName>
        <fullName evidence="10">Manganese-dependent 2,3-dihydroxybiphenyl 1,2-dioxygenase</fullName>
        <ecNumber evidence="10">1.13.11.39</ecNumber>
    </submittedName>
</protein>
<evidence type="ECO:0000256" key="8">
    <source>
        <dbReference type="RuleBase" id="RU000683"/>
    </source>
</evidence>
<proteinExistence type="inferred from homology"/>
<dbReference type="InterPro" id="IPR029068">
    <property type="entry name" value="Glyas_Bleomycin-R_OHBP_Dase"/>
</dbReference>
<dbReference type="GO" id="GO:0018583">
    <property type="term" value="F:biphenyl-2,3-diol 1,2-dioxygenase activity"/>
    <property type="evidence" value="ECO:0007669"/>
    <property type="project" value="UniProtKB-EC"/>
</dbReference>
<dbReference type="EMBL" id="CP087164">
    <property type="protein sequence ID" value="UGS36150.1"/>
    <property type="molecule type" value="Genomic_DNA"/>
</dbReference>
<evidence type="ECO:0000256" key="4">
    <source>
        <dbReference type="ARBA" id="ARBA00022797"/>
    </source>
</evidence>
<dbReference type="InterPro" id="IPR037523">
    <property type="entry name" value="VOC_core"/>
</dbReference>
<gene>
    <name evidence="10" type="primary">bphC_5</name>
    <name evidence="10" type="ORF">DSM104329_02550</name>
</gene>
<dbReference type="PROSITE" id="PS51819">
    <property type="entry name" value="VOC"/>
    <property type="match status" value="2"/>
</dbReference>
<keyword evidence="7 8" id="KW-0408">Iron</keyword>
<keyword evidence="6 8" id="KW-0560">Oxidoreductase</keyword>
<dbReference type="InterPro" id="IPR004360">
    <property type="entry name" value="Glyas_Fos-R_dOase_dom"/>
</dbReference>
<dbReference type="RefSeq" id="WP_259315827.1">
    <property type="nucleotide sequence ID" value="NZ_CP087164.1"/>
</dbReference>
<evidence type="ECO:0000256" key="7">
    <source>
        <dbReference type="ARBA" id="ARBA00023004"/>
    </source>
</evidence>
<feature type="domain" description="VOC" evidence="9">
    <location>
        <begin position="150"/>
        <end position="272"/>
    </location>
</feature>
<organism evidence="10 11">
    <name type="scientific">Capillimicrobium parvum</name>
    <dbReference type="NCBI Taxonomy" id="2884022"/>
    <lineage>
        <taxon>Bacteria</taxon>
        <taxon>Bacillati</taxon>
        <taxon>Actinomycetota</taxon>
        <taxon>Thermoleophilia</taxon>
        <taxon>Solirubrobacterales</taxon>
        <taxon>Capillimicrobiaceae</taxon>
        <taxon>Capillimicrobium</taxon>
    </lineage>
</organism>
<feature type="domain" description="VOC" evidence="9">
    <location>
        <begin position="8"/>
        <end position="120"/>
    </location>
</feature>
<dbReference type="InterPro" id="IPR000486">
    <property type="entry name" value="Xdiol_ring_cleave_dOase_1/2"/>
</dbReference>
<evidence type="ECO:0000256" key="2">
    <source>
        <dbReference type="ARBA" id="ARBA00008784"/>
    </source>
</evidence>
<dbReference type="SUPFAM" id="SSF54593">
    <property type="entry name" value="Glyoxalase/Bleomycin resistance protein/Dihydroxybiphenyl dioxygenase"/>
    <property type="match status" value="2"/>
</dbReference>
<dbReference type="PROSITE" id="PS00082">
    <property type="entry name" value="EXTRADIOL_DIOXYGENAS"/>
    <property type="match status" value="1"/>
</dbReference>
<reference evidence="10" key="1">
    <citation type="journal article" date="2022" name="Int. J. Syst. Evol. Microbiol.">
        <title>Pseudomonas aegrilactucae sp. nov. and Pseudomonas morbosilactucae sp. nov., pathogens causing bacterial rot of lettuce in Japan.</title>
        <authorList>
            <person name="Sawada H."/>
            <person name="Fujikawa T."/>
            <person name="Satou M."/>
        </authorList>
    </citation>
    <scope>NUCLEOTIDE SEQUENCE</scope>
    <source>
        <strain evidence="10">0166_1</strain>
    </source>
</reference>
<dbReference type="GO" id="GO:0008198">
    <property type="term" value="F:ferrous iron binding"/>
    <property type="evidence" value="ECO:0007669"/>
    <property type="project" value="InterPro"/>
</dbReference>
<dbReference type="KEGG" id="sbae:DSM104329_02550"/>
<accession>A0A9E7C082</accession>
<dbReference type="Proteomes" id="UP001162834">
    <property type="component" value="Chromosome"/>
</dbReference>
<keyword evidence="4 8" id="KW-0058">Aromatic hydrocarbons catabolism</keyword>
<evidence type="ECO:0000256" key="5">
    <source>
        <dbReference type="ARBA" id="ARBA00022964"/>
    </source>
</evidence>
<dbReference type="Pfam" id="PF00903">
    <property type="entry name" value="Glyoxalase"/>
    <property type="match status" value="2"/>
</dbReference>
<evidence type="ECO:0000256" key="6">
    <source>
        <dbReference type="ARBA" id="ARBA00023002"/>
    </source>
</evidence>
<keyword evidence="11" id="KW-1185">Reference proteome</keyword>
<dbReference type="EC" id="1.13.11.39" evidence="10"/>
<comment type="cofactor">
    <cofactor evidence="1 8">
        <name>Fe(2+)</name>
        <dbReference type="ChEBI" id="CHEBI:29033"/>
    </cofactor>
</comment>
<keyword evidence="5 8" id="KW-0223">Dioxygenase</keyword>
<name>A0A9E7C082_9ACTN</name>
<evidence type="ECO:0000256" key="1">
    <source>
        <dbReference type="ARBA" id="ARBA00001954"/>
    </source>
</evidence>
<keyword evidence="3" id="KW-0479">Metal-binding</keyword>
<evidence type="ECO:0000256" key="3">
    <source>
        <dbReference type="ARBA" id="ARBA00022723"/>
    </source>
</evidence>
<evidence type="ECO:0000313" key="10">
    <source>
        <dbReference type="EMBL" id="UGS36150.1"/>
    </source>
</evidence>
<evidence type="ECO:0000259" key="9">
    <source>
        <dbReference type="PROSITE" id="PS51819"/>
    </source>
</evidence>
<sequence length="329" mass="36519">MPHRPLSMLSHVELLTPKLDESVAFAREMLGMFVVAEEGDSVYLRCWGDYYAYSLVLSEGAEPGLGHASFRTWNAEQLDIAVASVEASGITGRWIESSHGHGRAYRFDGPGGHATELFWEVDPAVVPAGEESPYPERPQRAAGHGIPVRLLDHVTVTTPDVKSAMYWHRDVLDFRLMAAVEEAPGAPWFFGIATNNEKSHDLGFILDFDGIPGRLHHLAFWVETNHDLTEGARFLIERGCELDYGPGQHGIGEQNYLYFRDPAGLRYELNSGGYRNYVPDWEPQVWRFEDGPNNTFRTEIGMPAVHMVAIPPGIVGSSDEALEGIVAKG</sequence>
<dbReference type="AlphaFoldDB" id="A0A9E7C082"/>
<comment type="similarity">
    <text evidence="2 8">Belongs to the extradiol ring-cleavage dioxygenase family.</text>
</comment>
<dbReference type="Gene3D" id="3.10.180.10">
    <property type="entry name" value="2,3-Dihydroxybiphenyl 1,2-Dioxygenase, domain 1"/>
    <property type="match status" value="2"/>
</dbReference>